<organism evidence="1 2">
    <name type="scientific">Methylopila henanensis</name>
    <dbReference type="NCBI Taxonomy" id="873516"/>
    <lineage>
        <taxon>Bacteria</taxon>
        <taxon>Pseudomonadati</taxon>
        <taxon>Pseudomonadota</taxon>
        <taxon>Alphaproteobacteria</taxon>
        <taxon>Hyphomicrobiales</taxon>
        <taxon>Methylopilaceae</taxon>
        <taxon>Methylopila</taxon>
    </lineage>
</organism>
<reference evidence="2" key="1">
    <citation type="journal article" date="2019" name="Int. J. Syst. Evol. Microbiol.">
        <title>The Global Catalogue of Microorganisms (GCM) 10K type strain sequencing project: providing services to taxonomists for standard genome sequencing and annotation.</title>
        <authorList>
            <consortium name="The Broad Institute Genomics Platform"/>
            <consortium name="The Broad Institute Genome Sequencing Center for Infectious Disease"/>
            <person name="Wu L."/>
            <person name="Ma J."/>
        </authorList>
    </citation>
    <scope>NUCLEOTIDE SEQUENCE [LARGE SCALE GENOMIC DNA]</scope>
    <source>
        <strain evidence="2">KCTC 23707</strain>
    </source>
</reference>
<dbReference type="InterPro" id="IPR007460">
    <property type="entry name" value="BrnT_toxin"/>
</dbReference>
<dbReference type="RefSeq" id="WP_378800754.1">
    <property type="nucleotide sequence ID" value="NZ_JBHUER010000010.1"/>
</dbReference>
<dbReference type="Pfam" id="PF04365">
    <property type="entry name" value="BrnT_toxin"/>
    <property type="match status" value="1"/>
</dbReference>
<evidence type="ECO:0000313" key="2">
    <source>
        <dbReference type="Proteomes" id="UP001597308"/>
    </source>
</evidence>
<evidence type="ECO:0000313" key="1">
    <source>
        <dbReference type="EMBL" id="MFD1704449.1"/>
    </source>
</evidence>
<dbReference type="InterPro" id="IPR038573">
    <property type="entry name" value="BrnT_sf"/>
</dbReference>
<protein>
    <submittedName>
        <fullName evidence="1">BrnT family toxin</fullName>
    </submittedName>
</protein>
<proteinExistence type="predicted"/>
<comment type="caution">
    <text evidence="1">The sequence shown here is derived from an EMBL/GenBank/DDBJ whole genome shotgun (WGS) entry which is preliminary data.</text>
</comment>
<name>A0ABW4K9T0_9HYPH</name>
<sequence>MYIQVTIITWDEPKRLANIEQHAMDFADLTDAFFLTAVIRPSYGGRFLAIGLLNGERVTAVVYRSLGSEAFSIVSMRPANVQERRLFNG</sequence>
<dbReference type="Gene3D" id="3.10.450.530">
    <property type="entry name" value="Ribonuclease toxin, BrnT, of type II toxin-antitoxin system"/>
    <property type="match status" value="1"/>
</dbReference>
<accession>A0ABW4K9T0</accession>
<keyword evidence="2" id="KW-1185">Reference proteome</keyword>
<dbReference type="EMBL" id="JBHUER010000010">
    <property type="protein sequence ID" value="MFD1704449.1"/>
    <property type="molecule type" value="Genomic_DNA"/>
</dbReference>
<gene>
    <name evidence="1" type="ORF">ACFSCV_15685</name>
</gene>
<dbReference type="Proteomes" id="UP001597308">
    <property type="component" value="Unassembled WGS sequence"/>
</dbReference>